<reference evidence="1" key="2">
    <citation type="journal article" date="2022" name="New Phytol.">
        <title>Evolutionary transition to the ectomycorrhizal habit in the genomes of a hyperdiverse lineage of mushroom-forming fungi.</title>
        <authorList>
            <person name="Looney B."/>
            <person name="Miyauchi S."/>
            <person name="Morin E."/>
            <person name="Drula E."/>
            <person name="Courty P.E."/>
            <person name="Kohler A."/>
            <person name="Kuo A."/>
            <person name="LaButti K."/>
            <person name="Pangilinan J."/>
            <person name="Lipzen A."/>
            <person name="Riley R."/>
            <person name="Andreopoulos W."/>
            <person name="He G."/>
            <person name="Johnson J."/>
            <person name="Nolan M."/>
            <person name="Tritt A."/>
            <person name="Barry K.W."/>
            <person name="Grigoriev I.V."/>
            <person name="Nagy L.G."/>
            <person name="Hibbett D."/>
            <person name="Henrissat B."/>
            <person name="Matheny P.B."/>
            <person name="Labbe J."/>
            <person name="Martin F.M."/>
        </authorList>
    </citation>
    <scope>NUCLEOTIDE SEQUENCE</scope>
    <source>
        <strain evidence="1">HHB10654</strain>
    </source>
</reference>
<keyword evidence="2" id="KW-1185">Reference proteome</keyword>
<evidence type="ECO:0000313" key="2">
    <source>
        <dbReference type="Proteomes" id="UP000814140"/>
    </source>
</evidence>
<reference evidence="1" key="1">
    <citation type="submission" date="2021-03" db="EMBL/GenBank/DDBJ databases">
        <authorList>
            <consortium name="DOE Joint Genome Institute"/>
            <person name="Ahrendt S."/>
            <person name="Looney B.P."/>
            <person name="Miyauchi S."/>
            <person name="Morin E."/>
            <person name="Drula E."/>
            <person name="Courty P.E."/>
            <person name="Chicoki N."/>
            <person name="Fauchery L."/>
            <person name="Kohler A."/>
            <person name="Kuo A."/>
            <person name="Labutti K."/>
            <person name="Pangilinan J."/>
            <person name="Lipzen A."/>
            <person name="Riley R."/>
            <person name="Andreopoulos W."/>
            <person name="He G."/>
            <person name="Johnson J."/>
            <person name="Barry K.W."/>
            <person name="Grigoriev I.V."/>
            <person name="Nagy L."/>
            <person name="Hibbett D."/>
            <person name="Henrissat B."/>
            <person name="Matheny P.B."/>
            <person name="Labbe J."/>
            <person name="Martin F."/>
        </authorList>
    </citation>
    <scope>NUCLEOTIDE SEQUENCE</scope>
    <source>
        <strain evidence="1">HHB10654</strain>
    </source>
</reference>
<sequence>MRVSSLVAGCLPFVALIAQAAPLLTIDETDLLSYIKGYVQSTLEFTACPAYEIEDRDVFSVQDPDDIYSNTVETFAGDEYWFRFEDPSIVNAGNNILPLATRPGAKDYDDQAYKWISNDASKVTRNAQGRWATLYVLPSGTRADVTKKAEKFEVTSEAKRAAQYVTKDHEPGDNGVNGVAKFNNVIPLDDFRSKVKRTVILRRLAGGKFGYTTITKGKRSDTATKDDQKALERFK</sequence>
<accession>A0ACB8STE1</accession>
<dbReference type="EMBL" id="MU277224">
    <property type="protein sequence ID" value="KAI0059764.1"/>
    <property type="molecule type" value="Genomic_DNA"/>
</dbReference>
<dbReference type="Proteomes" id="UP000814140">
    <property type="component" value="Unassembled WGS sequence"/>
</dbReference>
<comment type="caution">
    <text evidence="1">The sequence shown here is derived from an EMBL/GenBank/DDBJ whole genome shotgun (WGS) entry which is preliminary data.</text>
</comment>
<evidence type="ECO:0000313" key="1">
    <source>
        <dbReference type="EMBL" id="KAI0059764.1"/>
    </source>
</evidence>
<name>A0ACB8STE1_9AGAM</name>
<protein>
    <submittedName>
        <fullName evidence="1">Uncharacterized protein</fullName>
    </submittedName>
</protein>
<organism evidence="1 2">
    <name type="scientific">Artomyces pyxidatus</name>
    <dbReference type="NCBI Taxonomy" id="48021"/>
    <lineage>
        <taxon>Eukaryota</taxon>
        <taxon>Fungi</taxon>
        <taxon>Dikarya</taxon>
        <taxon>Basidiomycota</taxon>
        <taxon>Agaricomycotina</taxon>
        <taxon>Agaricomycetes</taxon>
        <taxon>Russulales</taxon>
        <taxon>Auriscalpiaceae</taxon>
        <taxon>Artomyces</taxon>
    </lineage>
</organism>
<gene>
    <name evidence="1" type="ORF">BV25DRAFT_1840180</name>
</gene>
<proteinExistence type="predicted"/>